<accession>A0ABQ0GXY2</accession>
<dbReference type="Proteomes" id="UP001628091">
    <property type="component" value="Unassembled WGS sequence"/>
</dbReference>
<reference evidence="2 3" key="1">
    <citation type="submission" date="2024-10" db="EMBL/GenBank/DDBJ databases">
        <title>Isolation, draft genome sequencing and identification of Phyllobacterium sp. NSA23, isolated from leaf soil.</title>
        <authorList>
            <person name="Akita H."/>
        </authorList>
    </citation>
    <scope>NUCLEOTIDE SEQUENCE [LARGE SCALE GENOMIC DNA]</scope>
    <source>
        <strain evidence="2 3">NSA23</strain>
    </source>
</reference>
<name>A0ABQ0GXY2_9HYPH</name>
<evidence type="ECO:0000313" key="3">
    <source>
        <dbReference type="Proteomes" id="UP001628091"/>
    </source>
</evidence>
<dbReference type="Pfam" id="PF13521">
    <property type="entry name" value="AAA_28"/>
    <property type="match status" value="1"/>
</dbReference>
<dbReference type="InterPro" id="IPR038727">
    <property type="entry name" value="NadR/Ttd14_AAA_dom"/>
</dbReference>
<comment type="caution">
    <text evidence="2">The sequence shown here is derived from an EMBL/GenBank/DDBJ whole genome shotgun (WGS) entry which is preliminary data.</text>
</comment>
<dbReference type="RefSeq" id="WP_407864329.1">
    <property type="nucleotide sequence ID" value="NZ_BAAFZP010000001.1"/>
</dbReference>
<dbReference type="SUPFAM" id="SSF52540">
    <property type="entry name" value="P-loop containing nucleoside triphosphate hydrolases"/>
    <property type="match status" value="1"/>
</dbReference>
<proteinExistence type="predicted"/>
<dbReference type="Gene3D" id="3.40.50.300">
    <property type="entry name" value="P-loop containing nucleotide triphosphate hydrolases"/>
    <property type="match status" value="1"/>
</dbReference>
<keyword evidence="3" id="KW-1185">Reference proteome</keyword>
<protein>
    <submittedName>
        <fullName evidence="2">AAA family ATPase</fullName>
    </submittedName>
</protein>
<organism evidence="2 3">
    <name type="scientific">Phyllobacterium phragmitis</name>
    <dbReference type="NCBI Taxonomy" id="2670329"/>
    <lineage>
        <taxon>Bacteria</taxon>
        <taxon>Pseudomonadati</taxon>
        <taxon>Pseudomonadota</taxon>
        <taxon>Alphaproteobacteria</taxon>
        <taxon>Hyphomicrobiales</taxon>
        <taxon>Phyllobacteriaceae</taxon>
        <taxon>Phyllobacterium</taxon>
    </lineage>
</organism>
<dbReference type="InterPro" id="IPR027417">
    <property type="entry name" value="P-loop_NTPase"/>
</dbReference>
<evidence type="ECO:0000313" key="2">
    <source>
        <dbReference type="EMBL" id="GAB1581515.1"/>
    </source>
</evidence>
<feature type="domain" description="NadR/Ttd14 AAA" evidence="1">
    <location>
        <begin position="14"/>
        <end position="177"/>
    </location>
</feature>
<evidence type="ECO:0000259" key="1">
    <source>
        <dbReference type="Pfam" id="PF13521"/>
    </source>
</evidence>
<sequence>MTHDIASDNPDRFFIFTGGPGSGKTTLLDALERLGFARSVEAGRGIIQDQVKIDGNALPWKDRALFAEMMLSWEMRSYATASQHDGPVLFDRGVPDVVGYLRLCGLPVPPHAENAARAFRYNPRVFLAPPWPEIFAQDAERKQSLEEAERTFHAMVETYKALGYEPVMLPLASVEDRVSFVLGEIGAGSPPHAPLLR</sequence>
<gene>
    <name evidence="2" type="ORF">PPNSA23_14580</name>
</gene>
<dbReference type="EMBL" id="BAAFZP010000001">
    <property type="protein sequence ID" value="GAB1581515.1"/>
    <property type="molecule type" value="Genomic_DNA"/>
</dbReference>